<keyword evidence="2" id="KW-1185">Reference proteome</keyword>
<dbReference type="SUPFAM" id="SSF54236">
    <property type="entry name" value="Ubiquitin-like"/>
    <property type="match status" value="1"/>
</dbReference>
<name>A0ABP0K2X6_9DINO</name>
<evidence type="ECO:0000313" key="1">
    <source>
        <dbReference type="EMBL" id="CAK9020780.1"/>
    </source>
</evidence>
<dbReference type="Proteomes" id="UP001642484">
    <property type="component" value="Unassembled WGS sequence"/>
</dbReference>
<organism evidence="1 2">
    <name type="scientific">Durusdinium trenchii</name>
    <dbReference type="NCBI Taxonomy" id="1381693"/>
    <lineage>
        <taxon>Eukaryota</taxon>
        <taxon>Sar</taxon>
        <taxon>Alveolata</taxon>
        <taxon>Dinophyceae</taxon>
        <taxon>Suessiales</taxon>
        <taxon>Symbiodiniaceae</taxon>
        <taxon>Durusdinium</taxon>
    </lineage>
</organism>
<gene>
    <name evidence="1" type="ORF">CCMP2556_LOCUS14178</name>
</gene>
<sequence>MANIISVLQPSGEILVLEVTPETTGKELKQQIKDRKPWDELTRSSTGVEIIVGDNHLLANDAKVLDAGIAEDPVMSVVFKPNKVICSNKDAIASLGGIVDSDLLLVIEIS</sequence>
<dbReference type="InterPro" id="IPR029071">
    <property type="entry name" value="Ubiquitin-like_domsf"/>
</dbReference>
<evidence type="ECO:0000313" key="2">
    <source>
        <dbReference type="Proteomes" id="UP001642484"/>
    </source>
</evidence>
<protein>
    <recommendedName>
        <fullName evidence="3">Ubiquitin-like domain-containing protein</fullName>
    </recommendedName>
</protein>
<proteinExistence type="predicted"/>
<comment type="caution">
    <text evidence="1">The sequence shown here is derived from an EMBL/GenBank/DDBJ whole genome shotgun (WGS) entry which is preliminary data.</text>
</comment>
<evidence type="ECO:0008006" key="3">
    <source>
        <dbReference type="Google" id="ProtNLM"/>
    </source>
</evidence>
<dbReference type="EMBL" id="CAXAMN010007202">
    <property type="protein sequence ID" value="CAK9020780.1"/>
    <property type="molecule type" value="Genomic_DNA"/>
</dbReference>
<accession>A0ABP0K2X6</accession>
<reference evidence="1 2" key="1">
    <citation type="submission" date="2024-02" db="EMBL/GenBank/DDBJ databases">
        <authorList>
            <person name="Chen Y."/>
            <person name="Shah S."/>
            <person name="Dougan E. K."/>
            <person name="Thang M."/>
            <person name="Chan C."/>
        </authorList>
    </citation>
    <scope>NUCLEOTIDE SEQUENCE [LARGE SCALE GENOMIC DNA]</scope>
</reference>